<gene>
    <name evidence="3" type="primary">nudE</name>
    <name evidence="3" type="ORF">NR989_09655</name>
</gene>
<dbReference type="NCBIfam" id="NF008736">
    <property type="entry name" value="PRK11762.1"/>
    <property type="match status" value="1"/>
</dbReference>
<dbReference type="EC" id="3.6.1.-" evidence="3"/>
<dbReference type="PANTHER" id="PTHR11839">
    <property type="entry name" value="UDP/ADP-SUGAR PYROPHOSPHATASE"/>
    <property type="match status" value="1"/>
</dbReference>
<evidence type="ECO:0000313" key="4">
    <source>
        <dbReference type="Proteomes" id="UP001222275"/>
    </source>
</evidence>
<dbReference type="PANTHER" id="PTHR11839:SF12">
    <property type="entry name" value="ADP COMPOUNDS HYDROLASE NUDE"/>
    <property type="match status" value="1"/>
</dbReference>
<dbReference type="Proteomes" id="UP001222275">
    <property type="component" value="Chromosome"/>
</dbReference>
<evidence type="ECO:0000259" key="2">
    <source>
        <dbReference type="PROSITE" id="PS51462"/>
    </source>
</evidence>
<dbReference type="GO" id="GO:0016787">
    <property type="term" value="F:hydrolase activity"/>
    <property type="evidence" value="ECO:0007669"/>
    <property type="project" value="UniProtKB-KW"/>
</dbReference>
<dbReference type="Gene3D" id="3.90.79.10">
    <property type="entry name" value="Nucleoside Triphosphate Pyrophosphohydrolase"/>
    <property type="match status" value="1"/>
</dbReference>
<sequence>MSKKTPTILAENITAQSRIFTVQKQELEFSNGTQVSYERLLGSTDGAVLIIPLLDDDHVLLIREYGAGVGRYELGFPKGKVDPGETWKEASIRESQEEVGHLPATVRLLDSVSLAAGYMTHYTHIVLATDLTEDDAEGDEPEPLEVIKWHLSDWHALIQHPEFSEGRAYAALMLLLKERNYI</sequence>
<evidence type="ECO:0000256" key="1">
    <source>
        <dbReference type="ARBA" id="ARBA00022801"/>
    </source>
</evidence>
<dbReference type="Pfam" id="PF00293">
    <property type="entry name" value="NUDIX"/>
    <property type="match status" value="1"/>
</dbReference>
<reference evidence="3 4" key="1">
    <citation type="submission" date="2022-06" db="EMBL/GenBank/DDBJ databases">
        <title>Thiomicrohabdus sp. nov, an obligately chemolithoautotrophic, sulfur-oxidizing bacterium isolated from beach of Guanyin Mountain. Amoy.</title>
        <authorList>
            <person name="Zhu H."/>
        </authorList>
    </citation>
    <scope>NUCLEOTIDE SEQUENCE [LARGE SCALE GENOMIC DNA]</scope>
    <source>
        <strain evidence="3 4">XGS-01</strain>
    </source>
</reference>
<keyword evidence="1 3" id="KW-0378">Hydrolase</keyword>
<dbReference type="EMBL" id="CP102381">
    <property type="protein sequence ID" value="WEJ62272.1"/>
    <property type="molecule type" value="Genomic_DNA"/>
</dbReference>
<proteinExistence type="predicted"/>
<dbReference type="SUPFAM" id="SSF55811">
    <property type="entry name" value="Nudix"/>
    <property type="match status" value="1"/>
</dbReference>
<dbReference type="InterPro" id="IPR015797">
    <property type="entry name" value="NUDIX_hydrolase-like_dom_sf"/>
</dbReference>
<dbReference type="PROSITE" id="PS51462">
    <property type="entry name" value="NUDIX"/>
    <property type="match status" value="1"/>
</dbReference>
<feature type="domain" description="Nudix hydrolase" evidence="2">
    <location>
        <begin position="40"/>
        <end position="175"/>
    </location>
</feature>
<protein>
    <submittedName>
        <fullName evidence="3">ADP compounds hydrolase NudE</fullName>
        <ecNumber evidence="3">3.6.1.-</ecNumber>
    </submittedName>
</protein>
<accession>A0ABY8CBT7</accession>
<keyword evidence="4" id="KW-1185">Reference proteome</keyword>
<dbReference type="RefSeq" id="WP_275594530.1">
    <property type="nucleotide sequence ID" value="NZ_CP102381.1"/>
</dbReference>
<organism evidence="3 4">
    <name type="scientific">Thiomicrorhabdus lithotrophica</name>
    <dbReference type="NCBI Taxonomy" id="2949997"/>
    <lineage>
        <taxon>Bacteria</taxon>
        <taxon>Pseudomonadati</taxon>
        <taxon>Pseudomonadota</taxon>
        <taxon>Gammaproteobacteria</taxon>
        <taxon>Thiotrichales</taxon>
        <taxon>Piscirickettsiaceae</taxon>
        <taxon>Thiomicrorhabdus</taxon>
    </lineage>
</organism>
<name>A0ABY8CBT7_9GAMM</name>
<dbReference type="InterPro" id="IPR000086">
    <property type="entry name" value="NUDIX_hydrolase_dom"/>
</dbReference>
<evidence type="ECO:0000313" key="3">
    <source>
        <dbReference type="EMBL" id="WEJ62272.1"/>
    </source>
</evidence>